<sequence>SSLLGAIVVIGRLEWFKHFVGQISFTAQHHGPWRHKVKWETNGQVYSLLSTGSQYHTTVSGQRNPRNSFYYNLLRYGIIAIDLLREKRVMVQGIFITVRQQLYLFMQCANYTMT</sequence>
<reference evidence="1" key="1">
    <citation type="submission" date="2025-08" db="UniProtKB">
        <authorList>
            <consortium name="Ensembl"/>
        </authorList>
    </citation>
    <scope>IDENTIFICATION</scope>
</reference>
<organism evidence="1 2">
    <name type="scientific">Sinocyclocheilus grahami</name>
    <name type="common">Dianchi golden-line fish</name>
    <name type="synonym">Barbus grahami</name>
    <dbReference type="NCBI Taxonomy" id="75366"/>
    <lineage>
        <taxon>Eukaryota</taxon>
        <taxon>Metazoa</taxon>
        <taxon>Chordata</taxon>
        <taxon>Craniata</taxon>
        <taxon>Vertebrata</taxon>
        <taxon>Euteleostomi</taxon>
        <taxon>Actinopterygii</taxon>
        <taxon>Neopterygii</taxon>
        <taxon>Teleostei</taxon>
        <taxon>Ostariophysi</taxon>
        <taxon>Cypriniformes</taxon>
        <taxon>Cyprinidae</taxon>
        <taxon>Cyprininae</taxon>
        <taxon>Sinocyclocheilus</taxon>
    </lineage>
</organism>
<reference evidence="1" key="2">
    <citation type="submission" date="2025-09" db="UniProtKB">
        <authorList>
            <consortium name="Ensembl"/>
        </authorList>
    </citation>
    <scope>IDENTIFICATION</scope>
</reference>
<dbReference type="AlphaFoldDB" id="A0A672MBV0"/>
<keyword evidence="2" id="KW-1185">Reference proteome</keyword>
<evidence type="ECO:0000313" key="2">
    <source>
        <dbReference type="Proteomes" id="UP000472262"/>
    </source>
</evidence>
<name>A0A672MBV0_SINGR</name>
<proteinExistence type="predicted"/>
<accession>A0A672MBV0</accession>
<dbReference type="Proteomes" id="UP000472262">
    <property type="component" value="Unassembled WGS sequence"/>
</dbReference>
<dbReference type="InParanoid" id="A0A672MBV0"/>
<protein>
    <submittedName>
        <fullName evidence="1">Uncharacterized protein</fullName>
    </submittedName>
</protein>
<dbReference type="Ensembl" id="ENSSGRT00000036691.1">
    <property type="protein sequence ID" value="ENSSGRP00000034179.1"/>
    <property type="gene ID" value="ENSSGRG00000018985.1"/>
</dbReference>
<evidence type="ECO:0000313" key="1">
    <source>
        <dbReference type="Ensembl" id="ENSSGRP00000034179.1"/>
    </source>
</evidence>